<keyword evidence="4 7" id="KW-0812">Transmembrane</keyword>
<reference evidence="10 11" key="1">
    <citation type="submission" date="2020-05" db="EMBL/GenBank/DDBJ databases">
        <title>Distinct polysaccharide utilization as determinants for interspecies competition between intestinal Prevotella spp.</title>
        <authorList>
            <person name="Galvez E.J.C."/>
            <person name="Iljazovic A."/>
            <person name="Strowig T."/>
        </authorList>
    </citation>
    <scope>NUCLEOTIDE SEQUENCE [LARGE SCALE GENOMIC DNA]</scope>
    <source>
        <strain evidence="10 11">PCHR</strain>
    </source>
</reference>
<evidence type="ECO:0000256" key="4">
    <source>
        <dbReference type="ARBA" id="ARBA00022692"/>
    </source>
</evidence>
<dbReference type="SUPFAM" id="SSF49464">
    <property type="entry name" value="Carboxypeptidase regulatory domain-like"/>
    <property type="match status" value="1"/>
</dbReference>
<dbReference type="SUPFAM" id="SSF56935">
    <property type="entry name" value="Porins"/>
    <property type="match status" value="1"/>
</dbReference>
<dbReference type="InterPro" id="IPR023996">
    <property type="entry name" value="TonB-dep_OMP_SusC/RagA"/>
</dbReference>
<dbReference type="InterPro" id="IPR036942">
    <property type="entry name" value="Beta-barrel_TonB_sf"/>
</dbReference>
<evidence type="ECO:0000259" key="9">
    <source>
        <dbReference type="Pfam" id="PF07715"/>
    </source>
</evidence>
<evidence type="ECO:0000313" key="11">
    <source>
        <dbReference type="Proteomes" id="UP000820977"/>
    </source>
</evidence>
<proteinExistence type="inferred from homology"/>
<comment type="subcellular location">
    <subcellularLocation>
        <location evidence="1 7">Cell outer membrane</location>
        <topology evidence="1 7">Multi-pass membrane protein</topology>
    </subcellularLocation>
</comment>
<evidence type="ECO:0000256" key="6">
    <source>
        <dbReference type="ARBA" id="ARBA00023237"/>
    </source>
</evidence>
<keyword evidence="3 7" id="KW-1134">Transmembrane beta strand</keyword>
<dbReference type="InterPro" id="IPR012910">
    <property type="entry name" value="Plug_dom"/>
</dbReference>
<dbReference type="NCBIfam" id="TIGR04056">
    <property type="entry name" value="OMP_RagA_SusC"/>
    <property type="match status" value="1"/>
</dbReference>
<evidence type="ECO:0000256" key="8">
    <source>
        <dbReference type="SAM" id="SignalP"/>
    </source>
</evidence>
<keyword evidence="6 7" id="KW-0998">Cell outer membrane</keyword>
<evidence type="ECO:0000256" key="2">
    <source>
        <dbReference type="ARBA" id="ARBA00022448"/>
    </source>
</evidence>
<dbReference type="Proteomes" id="UP000820977">
    <property type="component" value="Unassembled WGS sequence"/>
</dbReference>
<accession>A0ABX2AXQ2</accession>
<evidence type="ECO:0000256" key="5">
    <source>
        <dbReference type="ARBA" id="ARBA00023136"/>
    </source>
</evidence>
<dbReference type="Gene3D" id="2.40.170.20">
    <property type="entry name" value="TonB-dependent receptor, beta-barrel domain"/>
    <property type="match status" value="1"/>
</dbReference>
<feature type="signal peptide" evidence="8">
    <location>
        <begin position="1"/>
        <end position="21"/>
    </location>
</feature>
<dbReference type="PROSITE" id="PS52016">
    <property type="entry name" value="TONB_DEPENDENT_REC_3"/>
    <property type="match status" value="1"/>
</dbReference>
<dbReference type="InterPro" id="IPR039426">
    <property type="entry name" value="TonB-dep_rcpt-like"/>
</dbReference>
<keyword evidence="2 7" id="KW-0813">Transport</keyword>
<protein>
    <submittedName>
        <fullName evidence="10">SusC/RagA family TonB-linked outer membrane protein</fullName>
    </submittedName>
</protein>
<evidence type="ECO:0000256" key="7">
    <source>
        <dbReference type="PROSITE-ProRule" id="PRU01360"/>
    </source>
</evidence>
<gene>
    <name evidence="10" type="ORF">HPS54_00620</name>
</gene>
<keyword evidence="8" id="KW-0732">Signal</keyword>
<feature type="chain" id="PRO_5046129006" evidence="8">
    <location>
        <begin position="22"/>
        <end position="1115"/>
    </location>
</feature>
<evidence type="ECO:0000313" key="10">
    <source>
        <dbReference type="EMBL" id="NPE24031.1"/>
    </source>
</evidence>
<dbReference type="Pfam" id="PF13715">
    <property type="entry name" value="CarbopepD_reg_2"/>
    <property type="match status" value="1"/>
</dbReference>
<organism evidence="10 11">
    <name type="scientific">Xylanibacter caecicola</name>
    <dbReference type="NCBI Taxonomy" id="2736294"/>
    <lineage>
        <taxon>Bacteria</taxon>
        <taxon>Pseudomonadati</taxon>
        <taxon>Bacteroidota</taxon>
        <taxon>Bacteroidia</taxon>
        <taxon>Bacteroidales</taxon>
        <taxon>Prevotellaceae</taxon>
        <taxon>Xylanibacter</taxon>
    </lineage>
</organism>
<evidence type="ECO:0000256" key="3">
    <source>
        <dbReference type="ARBA" id="ARBA00022452"/>
    </source>
</evidence>
<dbReference type="NCBIfam" id="TIGR04057">
    <property type="entry name" value="SusC_RagA_signa"/>
    <property type="match status" value="1"/>
</dbReference>
<dbReference type="InterPro" id="IPR023997">
    <property type="entry name" value="TonB-dep_OMP_SusC/RagA_CS"/>
</dbReference>
<comment type="caution">
    <text evidence="10">The sequence shown here is derived from an EMBL/GenBank/DDBJ whole genome shotgun (WGS) entry which is preliminary data.</text>
</comment>
<evidence type="ECO:0000256" key="1">
    <source>
        <dbReference type="ARBA" id="ARBA00004571"/>
    </source>
</evidence>
<feature type="domain" description="TonB-dependent receptor plug" evidence="9">
    <location>
        <begin position="115"/>
        <end position="240"/>
    </location>
</feature>
<dbReference type="Pfam" id="PF07715">
    <property type="entry name" value="Plug"/>
    <property type="match status" value="1"/>
</dbReference>
<dbReference type="Gene3D" id="2.170.130.10">
    <property type="entry name" value="TonB-dependent receptor, plug domain"/>
    <property type="match status" value="1"/>
</dbReference>
<dbReference type="InterPro" id="IPR037066">
    <property type="entry name" value="Plug_dom_sf"/>
</dbReference>
<dbReference type="EMBL" id="JABKKJ010000001">
    <property type="protein sequence ID" value="NPE24031.1"/>
    <property type="molecule type" value="Genomic_DNA"/>
</dbReference>
<dbReference type="RefSeq" id="WP_172343560.1">
    <property type="nucleotide sequence ID" value="NZ_JABKKJ010000001.1"/>
</dbReference>
<keyword evidence="5 7" id="KW-0472">Membrane</keyword>
<dbReference type="InterPro" id="IPR008969">
    <property type="entry name" value="CarboxyPept-like_regulatory"/>
</dbReference>
<name>A0ABX2AXQ2_9BACT</name>
<keyword evidence="11" id="KW-1185">Reference proteome</keyword>
<dbReference type="Gene3D" id="2.60.40.1120">
    <property type="entry name" value="Carboxypeptidase-like, regulatory domain"/>
    <property type="match status" value="1"/>
</dbReference>
<comment type="similarity">
    <text evidence="7">Belongs to the TonB-dependent receptor family.</text>
</comment>
<sequence>MKKRLTMIASMLVLFVGLAMAQTEISGVIVSQDDGEPVIGASVMLKGTKTGVVSDVDGHFRLNAPKAGSYITVSYVGMETVTLKGAANMRITLKNDSHVIDEVVVTGMQKMDKRLFTGATTKIDAEKAKLDGVADVSRALEGRVSGVSVQNVSGTFGTAPKIRVRGATSIYGNSKPLWVIDGVIQEDAVDVSADDLSSGDAVTLISNAISGLSADDIESFQVLKDGSATSIYGARAMAGVVVITTKRGKAGRSSVNYTGEFTYRLKPSYNDYNVSNSQEQMGIYKEMAAKGWLEFSALANGSSSGLYGKMYSLMAQYDKTNGQFGLPNTTAAMNAYLQEAEFRNTDWFDLLFNDNIVQNHSVSISTGSDKASLYASISAMNDPGWSEQSKVERYTANMNASYNLSKHVTAMILTNGSYRKQRAPGTLSQSTNTVDGSVSRSFDINPYSYAMNTSRTLDPDETYTRNYAPFNIFRELENNYIGLSVMDMKFQGELAWKPFMGLEVRLLGAYRTQKSTNEHFIKNSSNMAEAYRAGVDNPNVMNSNPYLYKDPDKPNSLPMSVMPTGGIYTRNDYTVSQLDFRGTVQYNKVWNDTHIFNAFGGMEVNKTDKEVVFASVYGRDYDNNDVINIVPEFYKMAKEQGTELNSFSKSFYRNIAYFANLSYSYKGRYSVNATGRYEGTNKLGKSRNARWLPTWNVSGLWNAHEEEFFKKWMEKTNSVVSHLAARISYSLTADRGPSWVTNARPVFYSQNVWRPQGSQVEQMIYLSDIANTELTYEKKHELNLGFDAGFLKNRINLNFDIYWRNNYDLIGITQTQGGGGALTKYANVATMKSNGVELTLSTRNIQTKDFNWTSDLTFAYAKNEITDLNSHSNVISLVSGTSASSAGHFRQGYPVSALFSIPFVGLNDEGLPLIINEDGEVTTSDINFQEYEKIDFLKYEGPTEPTITGGLNNMFTYKNWRLNVFITYAFGNKVRLDPVFASAYSDMSAMPKEFKNRFVISGHENYTNIPAIASVRQYKNDPYLSYAYNAYNYSTARVADGGFIRLKDVSLTYDISHTFLQKLGLTTASLKLDATNLFLLYADDKLNGQDPEFVNAGGVATPLPKQFTFTLRLGL</sequence>